<reference evidence="1 2" key="1">
    <citation type="submission" date="2023-10" db="EMBL/GenBank/DDBJ databases">
        <authorList>
            <person name="Maclean D."/>
            <person name="Macfadyen A."/>
        </authorList>
    </citation>
    <scope>NUCLEOTIDE SEQUENCE [LARGE SCALE GENOMIC DNA]</scope>
</reference>
<evidence type="ECO:0000313" key="1">
    <source>
        <dbReference type="EMBL" id="CAK0763545.1"/>
    </source>
</evidence>
<organism evidence="1 2">
    <name type="scientific">Coccomyxa viridis</name>
    <dbReference type="NCBI Taxonomy" id="1274662"/>
    <lineage>
        <taxon>Eukaryota</taxon>
        <taxon>Viridiplantae</taxon>
        <taxon>Chlorophyta</taxon>
        <taxon>core chlorophytes</taxon>
        <taxon>Trebouxiophyceae</taxon>
        <taxon>Trebouxiophyceae incertae sedis</taxon>
        <taxon>Coccomyxaceae</taxon>
        <taxon>Coccomyxa</taxon>
    </lineage>
</organism>
<protein>
    <submittedName>
        <fullName evidence="1">Uncharacterized protein</fullName>
    </submittedName>
</protein>
<dbReference type="AlphaFoldDB" id="A0AAV1HXH6"/>
<evidence type="ECO:0000313" key="2">
    <source>
        <dbReference type="Proteomes" id="UP001314263"/>
    </source>
</evidence>
<sequence>MRHTPVALLLQEGLQVLQEDGRVLACYEDMRDTIYYAEVGASATILERGYTIDSLMLRYKGVDWRNQSNWDCNAGLNPYAEYAYDGLVLNPLEVLFVKVKAFQLQTDWTSATMATTYDRWSSQASGGAVNTNAYQDRKSSYRLSKAITMRIRGSACFDFDLYRSRSPDLAGLVDNDQLWEHFLRDGQFEGRAFRFTCPNPLHDESIAEILFREAKTFVSPFIEKALPKGLPQAAAI</sequence>
<comment type="caution">
    <text evidence="1">The sequence shown here is derived from an EMBL/GenBank/DDBJ whole genome shotgun (WGS) entry which is preliminary data.</text>
</comment>
<proteinExistence type="predicted"/>
<gene>
    <name evidence="1" type="ORF">CVIRNUC_003069</name>
</gene>
<dbReference type="Proteomes" id="UP001314263">
    <property type="component" value="Unassembled WGS sequence"/>
</dbReference>
<name>A0AAV1HXH6_9CHLO</name>
<accession>A0AAV1HXH6</accession>
<keyword evidence="2" id="KW-1185">Reference proteome</keyword>
<dbReference type="EMBL" id="CAUYUE010000004">
    <property type="protein sequence ID" value="CAK0763545.1"/>
    <property type="molecule type" value="Genomic_DNA"/>
</dbReference>